<dbReference type="Proteomes" id="UP001054945">
    <property type="component" value="Unassembled WGS sequence"/>
</dbReference>
<comment type="caution">
    <text evidence="7">The sequence shown here is derived from an EMBL/GenBank/DDBJ whole genome shotgun (WGS) entry which is preliminary data.</text>
</comment>
<dbReference type="Pfam" id="PF04712">
    <property type="entry name" value="Radial_spoke"/>
    <property type="match status" value="1"/>
</dbReference>
<keyword evidence="3" id="KW-0969">Cilium</keyword>
<dbReference type="PANTHER" id="PTHR13159:SF0">
    <property type="entry name" value="RADIAL SPOKE HEAD 6 HOMOLOG A"/>
    <property type="match status" value="1"/>
</dbReference>
<feature type="non-terminal residue" evidence="7">
    <location>
        <position position="1"/>
    </location>
</feature>
<keyword evidence="5" id="KW-0966">Cell projection</keyword>
<evidence type="ECO:0000256" key="4">
    <source>
        <dbReference type="ARBA" id="ARBA00023212"/>
    </source>
</evidence>
<dbReference type="PANTHER" id="PTHR13159">
    <property type="entry name" value="RADIAL SPOKEHEAD-RELATED"/>
    <property type="match status" value="1"/>
</dbReference>
<keyword evidence="4" id="KW-0206">Cytoskeleton</keyword>
<evidence type="ECO:0000256" key="6">
    <source>
        <dbReference type="SAM" id="MobiDB-lite"/>
    </source>
</evidence>
<organism evidence="7 8">
    <name type="scientific">Caerostris extrusa</name>
    <name type="common">Bark spider</name>
    <name type="synonym">Caerostris bankana</name>
    <dbReference type="NCBI Taxonomy" id="172846"/>
    <lineage>
        <taxon>Eukaryota</taxon>
        <taxon>Metazoa</taxon>
        <taxon>Ecdysozoa</taxon>
        <taxon>Arthropoda</taxon>
        <taxon>Chelicerata</taxon>
        <taxon>Arachnida</taxon>
        <taxon>Araneae</taxon>
        <taxon>Araneomorphae</taxon>
        <taxon>Entelegynae</taxon>
        <taxon>Araneoidea</taxon>
        <taxon>Araneidae</taxon>
        <taxon>Caerostris</taxon>
    </lineage>
</organism>
<keyword evidence="2" id="KW-0963">Cytoplasm</keyword>
<dbReference type="GO" id="GO:0035082">
    <property type="term" value="P:axoneme assembly"/>
    <property type="evidence" value="ECO:0007669"/>
    <property type="project" value="TreeGrafter"/>
</dbReference>
<sequence length="208" mass="24212">DKAGDAFHYWRPYHIIEAKRIKKDFSAEILKRKSAEALPFPGKEAHYLRAQIARISASTLVAPADYFFEPSGRCTVMTGEEEDEEEDEEEKNKKRRKRNWKRMTIGRLEPWNIKLSSKLPKVVYSYLAVELWPGAFTFYDGNAFDHIYIGFGYKYSAYHYGPVIPITFQKEYAADSDILEPEDEEEEEPEPEEPEGEEEGDEEGKRRG</sequence>
<dbReference type="GO" id="GO:0001534">
    <property type="term" value="C:radial spoke"/>
    <property type="evidence" value="ECO:0007669"/>
    <property type="project" value="InterPro"/>
</dbReference>
<comment type="subcellular location">
    <subcellularLocation>
        <location evidence="1">Cytoplasm</location>
        <location evidence="1">Cytoskeleton</location>
        <location evidence="1">Cilium axoneme</location>
    </subcellularLocation>
</comment>
<dbReference type="InterPro" id="IPR006802">
    <property type="entry name" value="Radial_spoke"/>
</dbReference>
<evidence type="ECO:0000256" key="5">
    <source>
        <dbReference type="ARBA" id="ARBA00023273"/>
    </source>
</evidence>
<feature type="region of interest" description="Disordered" evidence="6">
    <location>
        <begin position="172"/>
        <end position="208"/>
    </location>
</feature>
<evidence type="ECO:0000256" key="3">
    <source>
        <dbReference type="ARBA" id="ARBA00023069"/>
    </source>
</evidence>
<evidence type="ECO:0000313" key="8">
    <source>
        <dbReference type="Proteomes" id="UP001054945"/>
    </source>
</evidence>
<evidence type="ECO:0000313" key="7">
    <source>
        <dbReference type="EMBL" id="GIZ00860.1"/>
    </source>
</evidence>
<keyword evidence="8" id="KW-1185">Reference proteome</keyword>
<evidence type="ECO:0000256" key="2">
    <source>
        <dbReference type="ARBA" id="ARBA00022490"/>
    </source>
</evidence>
<dbReference type="GO" id="GO:0060294">
    <property type="term" value="P:cilium movement involved in cell motility"/>
    <property type="evidence" value="ECO:0007669"/>
    <property type="project" value="InterPro"/>
</dbReference>
<dbReference type="EMBL" id="BPLR01001216">
    <property type="protein sequence ID" value="GIZ00860.1"/>
    <property type="molecule type" value="Genomic_DNA"/>
</dbReference>
<accession>A0AAV4Y358</accession>
<gene>
    <name evidence="7" type="primary">RSPH6A</name>
    <name evidence="7" type="ORF">CEXT_260721</name>
</gene>
<protein>
    <submittedName>
        <fullName evidence="7">Radial spoke head protein 6 A</fullName>
    </submittedName>
</protein>
<dbReference type="AlphaFoldDB" id="A0AAV4Y358"/>
<proteinExistence type="predicted"/>
<evidence type="ECO:0000256" key="1">
    <source>
        <dbReference type="ARBA" id="ARBA00004430"/>
    </source>
</evidence>
<feature type="compositionally biased region" description="Acidic residues" evidence="6">
    <location>
        <begin position="177"/>
        <end position="202"/>
    </location>
</feature>
<name>A0AAV4Y358_CAEEX</name>
<reference evidence="7 8" key="1">
    <citation type="submission" date="2021-06" db="EMBL/GenBank/DDBJ databases">
        <title>Caerostris extrusa draft genome.</title>
        <authorList>
            <person name="Kono N."/>
            <person name="Arakawa K."/>
        </authorList>
    </citation>
    <scope>NUCLEOTIDE SEQUENCE [LARGE SCALE GENOMIC DNA]</scope>
</reference>